<name>A0A229P2Q8_9BACL</name>
<reference evidence="2 3" key="1">
    <citation type="submission" date="2017-07" db="EMBL/GenBank/DDBJ databases">
        <title>Paenibacillus herberti R33 genome sequencing and assembly.</title>
        <authorList>
            <person name="Su W."/>
        </authorList>
    </citation>
    <scope>NUCLEOTIDE SEQUENCE [LARGE SCALE GENOMIC DNA]</scope>
    <source>
        <strain evidence="2 3">R33</strain>
    </source>
</reference>
<evidence type="ECO:0000313" key="2">
    <source>
        <dbReference type="EMBL" id="OXM16543.1"/>
    </source>
</evidence>
<keyword evidence="1" id="KW-1133">Transmembrane helix</keyword>
<dbReference type="OrthoDB" id="2652863at2"/>
<evidence type="ECO:0000256" key="1">
    <source>
        <dbReference type="SAM" id="Phobius"/>
    </source>
</evidence>
<comment type="caution">
    <text evidence="2">The sequence shown here is derived from an EMBL/GenBank/DDBJ whole genome shotgun (WGS) entry which is preliminary data.</text>
</comment>
<organism evidence="2 3">
    <name type="scientific">Paenibacillus herberti</name>
    <dbReference type="NCBI Taxonomy" id="1619309"/>
    <lineage>
        <taxon>Bacteria</taxon>
        <taxon>Bacillati</taxon>
        <taxon>Bacillota</taxon>
        <taxon>Bacilli</taxon>
        <taxon>Bacillales</taxon>
        <taxon>Paenibacillaceae</taxon>
        <taxon>Paenibacillus</taxon>
    </lineage>
</organism>
<keyword evidence="1" id="KW-0472">Membrane</keyword>
<keyword evidence="2" id="KW-0540">Nuclease</keyword>
<accession>A0A229P2Q8</accession>
<sequence>MNIYLILLALFMYLIAYFTGVKRTSWLLSAFAPGKVRNRDKLFRTVSLYNLIACVIVFFVGIINLPELSYLLVLIGCGYVILLFYCNRSM</sequence>
<keyword evidence="2" id="KW-0378">Hydrolase</keyword>
<dbReference type="RefSeq" id="WP_089523627.1">
    <property type="nucleotide sequence ID" value="NZ_NMUQ01000001.1"/>
</dbReference>
<feature type="transmembrane region" description="Helical" evidence="1">
    <location>
        <begin position="42"/>
        <end position="62"/>
    </location>
</feature>
<dbReference type="AlphaFoldDB" id="A0A229P2Q8"/>
<feature type="transmembrane region" description="Helical" evidence="1">
    <location>
        <begin position="68"/>
        <end position="86"/>
    </location>
</feature>
<feature type="transmembrane region" description="Helical" evidence="1">
    <location>
        <begin position="6"/>
        <end position="21"/>
    </location>
</feature>
<proteinExistence type="predicted"/>
<evidence type="ECO:0000313" key="3">
    <source>
        <dbReference type="Proteomes" id="UP000215145"/>
    </source>
</evidence>
<dbReference type="GO" id="GO:0004527">
    <property type="term" value="F:exonuclease activity"/>
    <property type="evidence" value="ECO:0007669"/>
    <property type="project" value="UniProtKB-KW"/>
</dbReference>
<dbReference type="Proteomes" id="UP000215145">
    <property type="component" value="Unassembled WGS sequence"/>
</dbReference>
<dbReference type="EMBL" id="NMUQ01000001">
    <property type="protein sequence ID" value="OXM16543.1"/>
    <property type="molecule type" value="Genomic_DNA"/>
</dbReference>
<keyword evidence="2" id="KW-0269">Exonuclease</keyword>
<keyword evidence="3" id="KW-1185">Reference proteome</keyword>
<protein>
    <submittedName>
        <fullName evidence="2">Exonuclease</fullName>
    </submittedName>
</protein>
<keyword evidence="1" id="KW-0812">Transmembrane</keyword>
<gene>
    <name evidence="2" type="ORF">CGZ75_07700</name>
</gene>